<feature type="non-terminal residue" evidence="1">
    <location>
        <position position="1"/>
    </location>
</feature>
<dbReference type="AlphaFoldDB" id="A0A0X3PJS1"/>
<evidence type="ECO:0000313" key="1">
    <source>
        <dbReference type="EMBL" id="JAP51560.1"/>
    </source>
</evidence>
<gene>
    <name evidence="1" type="ORF">TR166982</name>
</gene>
<reference evidence="1" key="1">
    <citation type="submission" date="2016-01" db="EMBL/GenBank/DDBJ databases">
        <title>Reference transcriptome for the parasite Schistocephalus solidus: insights into the molecular evolution of parasitism.</title>
        <authorList>
            <person name="Hebert F.O."/>
            <person name="Grambauer S."/>
            <person name="Barber I."/>
            <person name="Landry C.R."/>
            <person name="Aubin-Horth N."/>
        </authorList>
    </citation>
    <scope>NUCLEOTIDE SEQUENCE</scope>
</reference>
<dbReference type="EMBL" id="GEEE01011665">
    <property type="protein sequence ID" value="JAP51560.1"/>
    <property type="molecule type" value="Transcribed_RNA"/>
</dbReference>
<protein>
    <submittedName>
        <fullName evidence="1">Uncharacterized protein</fullName>
    </submittedName>
</protein>
<accession>A0A0X3PJS1</accession>
<name>A0A0X3PJS1_SCHSO</name>
<organism evidence="1">
    <name type="scientific">Schistocephalus solidus</name>
    <name type="common">Tapeworm</name>
    <dbReference type="NCBI Taxonomy" id="70667"/>
    <lineage>
        <taxon>Eukaryota</taxon>
        <taxon>Metazoa</taxon>
        <taxon>Spiralia</taxon>
        <taxon>Lophotrochozoa</taxon>
        <taxon>Platyhelminthes</taxon>
        <taxon>Cestoda</taxon>
        <taxon>Eucestoda</taxon>
        <taxon>Diphyllobothriidea</taxon>
        <taxon>Diphyllobothriidae</taxon>
        <taxon>Schistocephalus</taxon>
    </lineage>
</organism>
<sequence>RPCPHAGVSAHALIHASVMREVLSWLFMLSVPVPSILSLHSLGVRSVLPHNSPDRIQINLTSLVSGPVRDHTCCTEPNRRFENTIEALLLKGPPVRPLHADYFSPRWINSPEAYPACHIHRQHF</sequence>
<proteinExistence type="predicted"/>